<dbReference type="EMBL" id="JARKHS020033884">
    <property type="protein sequence ID" value="KAK8758642.1"/>
    <property type="molecule type" value="Genomic_DNA"/>
</dbReference>
<dbReference type="AlphaFoldDB" id="A0AAQ4D852"/>
<proteinExistence type="predicted"/>
<name>A0AAQ4D852_AMBAM</name>
<sequence>MTFVLSRWRRHLYRRHLVTARVKSVPAVTGLSGWLPVLPGGPSALERNVPRPYPSAASGLRSQPRLPDTTKDACQAPGLFLTPFSSELQSVAKKVSFSVLQANQR</sequence>
<evidence type="ECO:0000313" key="3">
    <source>
        <dbReference type="Proteomes" id="UP001321473"/>
    </source>
</evidence>
<comment type="caution">
    <text evidence="2">The sequence shown here is derived from an EMBL/GenBank/DDBJ whole genome shotgun (WGS) entry which is preliminary data.</text>
</comment>
<evidence type="ECO:0000256" key="1">
    <source>
        <dbReference type="SAM" id="MobiDB-lite"/>
    </source>
</evidence>
<reference evidence="2 3" key="1">
    <citation type="journal article" date="2023" name="Arcadia Sci">
        <title>De novo assembly of a long-read Amblyomma americanum tick genome.</title>
        <authorList>
            <person name="Chou S."/>
            <person name="Poskanzer K.E."/>
            <person name="Rollins M."/>
            <person name="Thuy-Boun P.S."/>
        </authorList>
    </citation>
    <scope>NUCLEOTIDE SEQUENCE [LARGE SCALE GENOMIC DNA]</scope>
    <source>
        <strain evidence="2">F_SG_1</strain>
        <tissue evidence="2">Salivary glands</tissue>
    </source>
</reference>
<dbReference type="Proteomes" id="UP001321473">
    <property type="component" value="Unassembled WGS sequence"/>
</dbReference>
<organism evidence="2 3">
    <name type="scientific">Amblyomma americanum</name>
    <name type="common">Lone star tick</name>
    <dbReference type="NCBI Taxonomy" id="6943"/>
    <lineage>
        <taxon>Eukaryota</taxon>
        <taxon>Metazoa</taxon>
        <taxon>Ecdysozoa</taxon>
        <taxon>Arthropoda</taxon>
        <taxon>Chelicerata</taxon>
        <taxon>Arachnida</taxon>
        <taxon>Acari</taxon>
        <taxon>Parasitiformes</taxon>
        <taxon>Ixodida</taxon>
        <taxon>Ixodoidea</taxon>
        <taxon>Ixodidae</taxon>
        <taxon>Amblyomminae</taxon>
        <taxon>Amblyomma</taxon>
    </lineage>
</organism>
<gene>
    <name evidence="2" type="ORF">V5799_003727</name>
</gene>
<protein>
    <submittedName>
        <fullName evidence="2">Uncharacterized protein</fullName>
    </submittedName>
</protein>
<accession>A0AAQ4D852</accession>
<evidence type="ECO:0000313" key="2">
    <source>
        <dbReference type="EMBL" id="KAK8758642.1"/>
    </source>
</evidence>
<keyword evidence="3" id="KW-1185">Reference proteome</keyword>
<feature type="region of interest" description="Disordered" evidence="1">
    <location>
        <begin position="46"/>
        <end position="72"/>
    </location>
</feature>